<dbReference type="Proteomes" id="UP000516117">
    <property type="component" value="Chromosome"/>
</dbReference>
<dbReference type="SUPFAM" id="SSF69635">
    <property type="entry name" value="Type III secretory system chaperone-like"/>
    <property type="match status" value="1"/>
</dbReference>
<gene>
    <name evidence="3" type="ORF">H9L22_04090</name>
</gene>
<dbReference type="EMBL" id="CP060789">
    <property type="protein sequence ID" value="QNP56599.1"/>
    <property type="molecule type" value="Genomic_DNA"/>
</dbReference>
<accession>A0A7H0H7T3</accession>
<protein>
    <submittedName>
        <fullName evidence="3">YbjN domain-containing protein</fullName>
    </submittedName>
</protein>
<dbReference type="Pfam" id="PF22552">
    <property type="entry name" value="TY-Chap3"/>
    <property type="match status" value="1"/>
</dbReference>
<dbReference type="InterPro" id="IPR054343">
    <property type="entry name" value="TY-Chap_M"/>
</dbReference>
<proteinExistence type="predicted"/>
<feature type="domain" description="TY-Chap central" evidence="1">
    <location>
        <begin position="168"/>
        <end position="297"/>
    </location>
</feature>
<reference evidence="3 4" key="1">
    <citation type="submission" date="2020-08" db="EMBL/GenBank/DDBJ databases">
        <title>Genome sequence of Tessaracoccus defluvii JCM 17540T.</title>
        <authorList>
            <person name="Hyun D.-W."/>
            <person name="Bae J.-W."/>
        </authorList>
    </citation>
    <scope>NUCLEOTIDE SEQUENCE [LARGE SCALE GENOMIC DNA]</scope>
    <source>
        <strain evidence="3 4">JCM 17540</strain>
    </source>
</reference>
<dbReference type="RefSeq" id="WP_187721699.1">
    <property type="nucleotide sequence ID" value="NZ_BAABBL010000002.1"/>
</dbReference>
<evidence type="ECO:0000259" key="1">
    <source>
        <dbReference type="Pfam" id="PF22551"/>
    </source>
</evidence>
<dbReference type="Gene3D" id="3.30.1460.10">
    <property type="match status" value="1"/>
</dbReference>
<evidence type="ECO:0000313" key="3">
    <source>
        <dbReference type="EMBL" id="QNP56599.1"/>
    </source>
</evidence>
<dbReference type="KEGG" id="tdf:H9L22_04090"/>
<feature type="domain" description="TY-Chap N-terminal" evidence="2">
    <location>
        <begin position="15"/>
        <end position="131"/>
    </location>
</feature>
<dbReference type="Pfam" id="PF22551">
    <property type="entry name" value="TY-Chap1"/>
    <property type="match status" value="1"/>
</dbReference>
<name>A0A7H0H7T3_9ACTN</name>
<evidence type="ECO:0000313" key="4">
    <source>
        <dbReference type="Proteomes" id="UP000516117"/>
    </source>
</evidence>
<sequence length="299" mass="32782">MNDYEDFDFDDTQREAWEDFAGRLDEVLSVMDATADLSISVATTTDCAGPQPGILFTVLDDAVISAYVTGSDEGRPTAQEARGLAEFGWTPPTDEEPRFHTAVAQEASADLAHLASDTLAGVFSVLHPIFLEPDQLAEILKGETDWTPLKPKKLKRSEASIQPANRQDLDNLVAAELQRSFGHPPLRNEQGDVAIRVGSAILFLRSSEDASELILFSPLVHDVNGRSRACEVLNDLNVESRYGRFALHRDRVYVQVSVPARPFVPAHLNQALRAVSQIADGIDEELAVKLGGRTTFQNT</sequence>
<keyword evidence="4" id="KW-1185">Reference proteome</keyword>
<dbReference type="AlphaFoldDB" id="A0A7H0H7T3"/>
<organism evidence="3 4">
    <name type="scientific">Tessaracoccus defluvii</name>
    <dbReference type="NCBI Taxonomy" id="1285901"/>
    <lineage>
        <taxon>Bacteria</taxon>
        <taxon>Bacillati</taxon>
        <taxon>Actinomycetota</taxon>
        <taxon>Actinomycetes</taxon>
        <taxon>Propionibacteriales</taxon>
        <taxon>Propionibacteriaceae</taxon>
        <taxon>Tessaracoccus</taxon>
    </lineage>
</organism>
<dbReference type="InterPro" id="IPR054344">
    <property type="entry name" value="TY-Chap_N"/>
</dbReference>
<evidence type="ECO:0000259" key="2">
    <source>
        <dbReference type="Pfam" id="PF22552"/>
    </source>
</evidence>